<dbReference type="Proteomes" id="UP001500596">
    <property type="component" value="Unassembled WGS sequence"/>
</dbReference>
<evidence type="ECO:0000313" key="3">
    <source>
        <dbReference type="EMBL" id="GAA1675931.1"/>
    </source>
</evidence>
<organism evidence="3 4">
    <name type="scientific">Microbacterium lacus</name>
    <dbReference type="NCBI Taxonomy" id="415217"/>
    <lineage>
        <taxon>Bacteria</taxon>
        <taxon>Bacillati</taxon>
        <taxon>Actinomycetota</taxon>
        <taxon>Actinomycetes</taxon>
        <taxon>Micrococcales</taxon>
        <taxon>Microbacteriaceae</taxon>
        <taxon>Microbacterium</taxon>
    </lineage>
</organism>
<feature type="compositionally biased region" description="Polar residues" evidence="1">
    <location>
        <begin position="1"/>
        <end position="11"/>
    </location>
</feature>
<feature type="region of interest" description="Disordered" evidence="1">
    <location>
        <begin position="242"/>
        <end position="263"/>
    </location>
</feature>
<feature type="region of interest" description="Disordered" evidence="1">
    <location>
        <begin position="1"/>
        <end position="21"/>
    </location>
</feature>
<sequence>MSAPLRSSGSPEAQAELDALRSRAYGPDADIDRDADALARLVELEEQLRSGAAPDEAVELGVRQTVDPEVPVPDGAVVTGTPDGSASDVRRRGLRRVPVLVWVLLALALGAAGGFLLPFVGAPQPVTTLERAPLGDAPVDFELYGVSAESPVRYEPYHDLQIWSGITEQGSTCIVITNDAGEWIAAGCAPEPLHPVADVIFFPGMRQIEGLDLPDGSVLRFTLRDDVMEVWVAETVGDAQSSAATSSATASAPSSAYGGSSSL</sequence>
<dbReference type="RefSeq" id="WP_344054100.1">
    <property type="nucleotide sequence ID" value="NZ_BAAAPK010000001.1"/>
</dbReference>
<keyword evidence="2" id="KW-1133">Transmembrane helix</keyword>
<feature type="transmembrane region" description="Helical" evidence="2">
    <location>
        <begin position="99"/>
        <end position="121"/>
    </location>
</feature>
<reference evidence="4" key="1">
    <citation type="journal article" date="2019" name="Int. J. Syst. Evol. Microbiol.">
        <title>The Global Catalogue of Microorganisms (GCM) 10K type strain sequencing project: providing services to taxonomists for standard genome sequencing and annotation.</title>
        <authorList>
            <consortium name="The Broad Institute Genomics Platform"/>
            <consortium name="The Broad Institute Genome Sequencing Center for Infectious Disease"/>
            <person name="Wu L."/>
            <person name="Ma J."/>
        </authorList>
    </citation>
    <scope>NUCLEOTIDE SEQUENCE [LARGE SCALE GENOMIC DNA]</scope>
    <source>
        <strain evidence="4">JCM 15575</strain>
    </source>
</reference>
<accession>A0ABP4SR41</accession>
<protein>
    <submittedName>
        <fullName evidence="3">Uncharacterized protein</fullName>
    </submittedName>
</protein>
<keyword evidence="2" id="KW-0472">Membrane</keyword>
<evidence type="ECO:0000313" key="4">
    <source>
        <dbReference type="Proteomes" id="UP001500596"/>
    </source>
</evidence>
<comment type="caution">
    <text evidence="3">The sequence shown here is derived from an EMBL/GenBank/DDBJ whole genome shotgun (WGS) entry which is preliminary data.</text>
</comment>
<feature type="region of interest" description="Disordered" evidence="1">
    <location>
        <begin position="69"/>
        <end position="89"/>
    </location>
</feature>
<evidence type="ECO:0000256" key="2">
    <source>
        <dbReference type="SAM" id="Phobius"/>
    </source>
</evidence>
<keyword evidence="4" id="KW-1185">Reference proteome</keyword>
<gene>
    <name evidence="3" type="ORF">GCM10009807_19950</name>
</gene>
<proteinExistence type="predicted"/>
<evidence type="ECO:0000256" key="1">
    <source>
        <dbReference type="SAM" id="MobiDB-lite"/>
    </source>
</evidence>
<name>A0ABP4SR41_9MICO</name>
<dbReference type="EMBL" id="BAAAPK010000001">
    <property type="protein sequence ID" value="GAA1675931.1"/>
    <property type="molecule type" value="Genomic_DNA"/>
</dbReference>
<keyword evidence="2" id="KW-0812">Transmembrane</keyword>